<dbReference type="GO" id="GO:0031992">
    <property type="term" value="F:energy transducer activity"/>
    <property type="evidence" value="ECO:0007669"/>
    <property type="project" value="InterPro"/>
</dbReference>
<evidence type="ECO:0000256" key="5">
    <source>
        <dbReference type="ARBA" id="ARBA00022519"/>
    </source>
</evidence>
<dbReference type="Pfam" id="PF03544">
    <property type="entry name" value="TonB_C"/>
    <property type="match status" value="1"/>
</dbReference>
<evidence type="ECO:0000256" key="3">
    <source>
        <dbReference type="ARBA" id="ARBA00022448"/>
    </source>
</evidence>
<dbReference type="SUPFAM" id="SSF74653">
    <property type="entry name" value="TolA/TonB C-terminal domain"/>
    <property type="match status" value="1"/>
</dbReference>
<dbReference type="PANTHER" id="PTHR33446">
    <property type="entry name" value="PROTEIN TONB-RELATED"/>
    <property type="match status" value="1"/>
</dbReference>
<keyword evidence="4" id="KW-1003">Cell membrane</keyword>
<protein>
    <submittedName>
        <fullName evidence="12">Protein TonB</fullName>
    </submittedName>
</protein>
<evidence type="ECO:0000313" key="13">
    <source>
        <dbReference type="Proteomes" id="UP000245880"/>
    </source>
</evidence>
<keyword evidence="6 10" id="KW-0812">Transmembrane</keyword>
<accession>A0A316B750</accession>
<keyword evidence="5" id="KW-0997">Cell inner membrane</keyword>
<evidence type="ECO:0000256" key="2">
    <source>
        <dbReference type="ARBA" id="ARBA00006555"/>
    </source>
</evidence>
<dbReference type="Proteomes" id="UP000245880">
    <property type="component" value="Unassembled WGS sequence"/>
</dbReference>
<organism evidence="12 13">
    <name type="scientific">Dyadobacter jejuensis</name>
    <dbReference type="NCBI Taxonomy" id="1082580"/>
    <lineage>
        <taxon>Bacteria</taxon>
        <taxon>Pseudomonadati</taxon>
        <taxon>Bacteroidota</taxon>
        <taxon>Cytophagia</taxon>
        <taxon>Cytophagales</taxon>
        <taxon>Spirosomataceae</taxon>
        <taxon>Dyadobacter</taxon>
    </lineage>
</organism>
<reference evidence="12 13" key="1">
    <citation type="submission" date="2018-03" db="EMBL/GenBank/DDBJ databases">
        <title>Genomic Encyclopedia of Archaeal and Bacterial Type Strains, Phase II (KMG-II): from individual species to whole genera.</title>
        <authorList>
            <person name="Goeker M."/>
        </authorList>
    </citation>
    <scope>NUCLEOTIDE SEQUENCE [LARGE SCALE GENOMIC DNA]</scope>
    <source>
        <strain evidence="12 13">DSM 100346</strain>
    </source>
</reference>
<dbReference type="AlphaFoldDB" id="A0A316B750"/>
<comment type="similarity">
    <text evidence="2">Belongs to the TonB family.</text>
</comment>
<gene>
    <name evidence="12" type="ORF">CLV98_104286</name>
</gene>
<evidence type="ECO:0000256" key="6">
    <source>
        <dbReference type="ARBA" id="ARBA00022692"/>
    </source>
</evidence>
<keyword evidence="8 10" id="KW-1133">Transmembrane helix</keyword>
<evidence type="ECO:0000256" key="8">
    <source>
        <dbReference type="ARBA" id="ARBA00022989"/>
    </source>
</evidence>
<keyword evidence="7" id="KW-0653">Protein transport</keyword>
<dbReference type="GO" id="GO:0030288">
    <property type="term" value="C:outer membrane-bounded periplasmic space"/>
    <property type="evidence" value="ECO:0007669"/>
    <property type="project" value="InterPro"/>
</dbReference>
<evidence type="ECO:0000256" key="1">
    <source>
        <dbReference type="ARBA" id="ARBA00004383"/>
    </source>
</evidence>
<dbReference type="NCBIfam" id="TIGR01352">
    <property type="entry name" value="tonB_Cterm"/>
    <property type="match status" value="1"/>
</dbReference>
<proteinExistence type="inferred from homology"/>
<evidence type="ECO:0000313" key="12">
    <source>
        <dbReference type="EMBL" id="PWJ58427.1"/>
    </source>
</evidence>
<dbReference type="OrthoDB" id="9812355at2"/>
<name>A0A316B750_9BACT</name>
<dbReference type="RefSeq" id="WP_109674280.1">
    <property type="nucleotide sequence ID" value="NZ_QGDT01000004.1"/>
</dbReference>
<dbReference type="PANTHER" id="PTHR33446:SF2">
    <property type="entry name" value="PROTEIN TONB"/>
    <property type="match status" value="1"/>
</dbReference>
<evidence type="ECO:0000256" key="4">
    <source>
        <dbReference type="ARBA" id="ARBA00022475"/>
    </source>
</evidence>
<sequence>MIRLHDNRLALLRKYLVEGQVNPALMEELLDHLACEAEERLWDGEAFEQVIDLLKEEASPEVLQNLNADLKALLEEEKTLTDMVFEGRNKQYGAYDLRKGYGKTIQRSLVLGVTCFLLVILLPDLYARLTPLLEDDAIGFEMELHNIDIRPLPLEHDNSQQQQPHDNTVEPNVITDEPNRPALGTAKPILGPPLVEKETELALLPESYQGWVEANEWEVKPSFAGGMTSLMTYIKSEINYPVMALKYAVEGRVFVGFTVGADGNVSQVELIKGIGYGCDQEALRVVTNMPNWLPGRAAGQPSAYRYVLPVSFEMVR</sequence>
<evidence type="ECO:0000256" key="9">
    <source>
        <dbReference type="ARBA" id="ARBA00023136"/>
    </source>
</evidence>
<dbReference type="Gene3D" id="3.30.1150.10">
    <property type="match status" value="1"/>
</dbReference>
<dbReference type="GO" id="GO:0055085">
    <property type="term" value="P:transmembrane transport"/>
    <property type="evidence" value="ECO:0007669"/>
    <property type="project" value="InterPro"/>
</dbReference>
<comment type="caution">
    <text evidence="12">The sequence shown here is derived from an EMBL/GenBank/DDBJ whole genome shotgun (WGS) entry which is preliminary data.</text>
</comment>
<dbReference type="InterPro" id="IPR037682">
    <property type="entry name" value="TonB_C"/>
</dbReference>
<keyword evidence="3" id="KW-0813">Transport</keyword>
<keyword evidence="9 10" id="KW-0472">Membrane</keyword>
<dbReference type="PRINTS" id="PR01374">
    <property type="entry name" value="TONBPROTEIN"/>
</dbReference>
<dbReference type="InterPro" id="IPR006260">
    <property type="entry name" value="TonB/TolA_C"/>
</dbReference>
<dbReference type="GO" id="GO:0015031">
    <property type="term" value="P:protein transport"/>
    <property type="evidence" value="ECO:0007669"/>
    <property type="project" value="UniProtKB-KW"/>
</dbReference>
<dbReference type="PROSITE" id="PS52015">
    <property type="entry name" value="TONB_CTD"/>
    <property type="match status" value="1"/>
</dbReference>
<evidence type="ECO:0000259" key="11">
    <source>
        <dbReference type="PROSITE" id="PS52015"/>
    </source>
</evidence>
<comment type="subcellular location">
    <subcellularLocation>
        <location evidence="1">Cell inner membrane</location>
        <topology evidence="1">Single-pass membrane protein</topology>
        <orientation evidence="1">Periplasmic side</orientation>
    </subcellularLocation>
</comment>
<evidence type="ECO:0000256" key="10">
    <source>
        <dbReference type="SAM" id="Phobius"/>
    </source>
</evidence>
<dbReference type="InterPro" id="IPR003538">
    <property type="entry name" value="TonB"/>
</dbReference>
<dbReference type="GO" id="GO:0098797">
    <property type="term" value="C:plasma membrane protein complex"/>
    <property type="evidence" value="ECO:0007669"/>
    <property type="project" value="TreeGrafter"/>
</dbReference>
<dbReference type="EMBL" id="QGDT01000004">
    <property type="protein sequence ID" value="PWJ58427.1"/>
    <property type="molecule type" value="Genomic_DNA"/>
</dbReference>
<feature type="transmembrane region" description="Helical" evidence="10">
    <location>
        <begin position="108"/>
        <end position="126"/>
    </location>
</feature>
<evidence type="ECO:0000256" key="7">
    <source>
        <dbReference type="ARBA" id="ARBA00022927"/>
    </source>
</evidence>
<dbReference type="GO" id="GO:0015891">
    <property type="term" value="P:siderophore transport"/>
    <property type="evidence" value="ECO:0007669"/>
    <property type="project" value="InterPro"/>
</dbReference>
<dbReference type="InterPro" id="IPR051045">
    <property type="entry name" value="TonB-dependent_transducer"/>
</dbReference>
<keyword evidence="13" id="KW-1185">Reference proteome</keyword>
<feature type="domain" description="TonB C-terminal" evidence="11">
    <location>
        <begin position="225"/>
        <end position="316"/>
    </location>
</feature>